<protein>
    <recommendedName>
        <fullName evidence="5 11">Adenylosuccinate lyase</fullName>
        <shortName evidence="12">ASL</shortName>
        <ecNumber evidence="4 11">4.3.2.2</ecNumber>
    </recommendedName>
    <alternativeName>
        <fullName evidence="9 12">Adenylosuccinase</fullName>
    </alternativeName>
</protein>
<dbReference type="Gene3D" id="1.10.40.30">
    <property type="entry name" value="Fumarase/aspartase (C-terminal domain)"/>
    <property type="match status" value="1"/>
</dbReference>
<dbReference type="Proteomes" id="UP000041394">
    <property type="component" value="Unassembled WGS sequence"/>
</dbReference>
<dbReference type="EMBL" id="CDMN01000033">
    <property type="protein sequence ID" value="CRF44239.1"/>
    <property type="molecule type" value="Genomic_DNA"/>
</dbReference>
<dbReference type="InterPro" id="IPR008948">
    <property type="entry name" value="L-Aspartase-like"/>
</dbReference>
<dbReference type="PANTHER" id="PTHR43172:SF1">
    <property type="entry name" value="ADENYLOSUCCINATE LYASE"/>
    <property type="match status" value="1"/>
</dbReference>
<evidence type="ECO:0000256" key="8">
    <source>
        <dbReference type="ARBA" id="ARBA00024477"/>
    </source>
</evidence>
<evidence type="ECO:0000313" key="15">
    <source>
        <dbReference type="EMBL" id="CRF42170.1"/>
    </source>
</evidence>
<dbReference type="Pfam" id="PF10397">
    <property type="entry name" value="ADSL_C"/>
    <property type="match status" value="1"/>
</dbReference>
<evidence type="ECO:0000256" key="5">
    <source>
        <dbReference type="ARBA" id="ARBA00017058"/>
    </source>
</evidence>
<dbReference type="PRINTS" id="PR00149">
    <property type="entry name" value="FUMRATELYASE"/>
</dbReference>
<evidence type="ECO:0000256" key="2">
    <source>
        <dbReference type="ARBA" id="ARBA00004734"/>
    </source>
</evidence>
<dbReference type="InterPro" id="IPR000362">
    <property type="entry name" value="Fumarate_lyase_fam"/>
</dbReference>
<evidence type="ECO:0000313" key="19">
    <source>
        <dbReference type="Proteomes" id="UP000045175"/>
    </source>
</evidence>
<dbReference type="NCBIfam" id="TIGR00928">
    <property type="entry name" value="purB"/>
    <property type="match status" value="1"/>
</dbReference>
<dbReference type="Gene3D" id="1.10.275.10">
    <property type="entry name" value="Fumarase/aspartase (N-terminal domain)"/>
    <property type="match status" value="1"/>
</dbReference>
<dbReference type="EMBL" id="CDML01000028">
    <property type="protein sequence ID" value="CRF41084.1"/>
    <property type="molecule type" value="Genomic_DNA"/>
</dbReference>
<reference evidence="18 19" key="3">
    <citation type="submission" date="2014-12" db="EMBL/GenBank/DDBJ databases">
        <authorList>
            <person name="Jaenicke S."/>
        </authorList>
    </citation>
    <scope>NUCLEOTIDE SEQUENCE [LARGE SCALE GENOMIC DNA]</scope>
</reference>
<dbReference type="InterPro" id="IPR019468">
    <property type="entry name" value="AdenyloSucc_lyase_C"/>
</dbReference>
<evidence type="ECO:0000313" key="18">
    <source>
        <dbReference type="Proteomes" id="UP000041394"/>
    </source>
</evidence>
<dbReference type="PROSITE" id="PS00163">
    <property type="entry name" value="FUMARATE_LYASES"/>
    <property type="match status" value="1"/>
</dbReference>
<evidence type="ECO:0000259" key="13">
    <source>
        <dbReference type="SMART" id="SM00998"/>
    </source>
</evidence>
<keyword evidence="6 12" id="KW-0658">Purine biosynthesis</keyword>
<keyword evidence="17" id="KW-1185">Reference proteome</keyword>
<dbReference type="SMART" id="SM00998">
    <property type="entry name" value="ADSL_C"/>
    <property type="match status" value="1"/>
</dbReference>
<dbReference type="Proteomes" id="UP000038622">
    <property type="component" value="Unassembled WGS sequence"/>
</dbReference>
<evidence type="ECO:0000313" key="14">
    <source>
        <dbReference type="EMBL" id="CRF41084.1"/>
    </source>
</evidence>
<evidence type="ECO:0000256" key="9">
    <source>
        <dbReference type="ARBA" id="ARBA00030717"/>
    </source>
</evidence>
<name>A0A0K2X8N7_9HELI</name>
<dbReference type="SUPFAM" id="SSF48557">
    <property type="entry name" value="L-aspartase-like"/>
    <property type="match status" value="1"/>
</dbReference>
<dbReference type="UniPathway" id="UPA00075">
    <property type="reaction ID" value="UER00336"/>
</dbReference>
<feature type="domain" description="Adenylosuccinate lyase C-terminal" evidence="13">
    <location>
        <begin position="348"/>
        <end position="434"/>
    </location>
</feature>
<evidence type="ECO:0000313" key="16">
    <source>
        <dbReference type="EMBL" id="CRF44239.1"/>
    </source>
</evidence>
<dbReference type="InterPro" id="IPR020557">
    <property type="entry name" value="Fumarate_lyase_CS"/>
</dbReference>
<dbReference type="UniPathway" id="UPA00074">
    <property type="reaction ID" value="UER00132"/>
</dbReference>
<comment type="similarity">
    <text evidence="3 12">Belongs to the lyase 1 family. Adenylosuccinate lyase subfamily.</text>
</comment>
<proteinExistence type="inferred from homology"/>
<evidence type="ECO:0000256" key="12">
    <source>
        <dbReference type="RuleBase" id="RU361172"/>
    </source>
</evidence>
<comment type="pathway">
    <text evidence="1 12">Purine metabolism; IMP biosynthesis via de novo pathway; 5-amino-1-(5-phospho-D-ribosyl)imidazole-4-carboxamide from 5-amino-1-(5-phospho-D-ribosyl)imidazole-4-carboxylate: step 2/2.</text>
</comment>
<accession>A0A0K2X8N7</accession>
<evidence type="ECO:0000256" key="3">
    <source>
        <dbReference type="ARBA" id="ARBA00008273"/>
    </source>
</evidence>
<dbReference type="GO" id="GO:0004018">
    <property type="term" value="F:N6-(1,2-dicarboxyethyl)AMP AMP-lyase (fumarate-forming) activity"/>
    <property type="evidence" value="ECO:0007669"/>
    <property type="project" value="UniProtKB-UniRule"/>
</dbReference>
<dbReference type="Pfam" id="PF00206">
    <property type="entry name" value="Lyase_1"/>
    <property type="match status" value="1"/>
</dbReference>
<evidence type="ECO:0000256" key="7">
    <source>
        <dbReference type="ARBA" id="ARBA00023239"/>
    </source>
</evidence>
<evidence type="ECO:0000256" key="1">
    <source>
        <dbReference type="ARBA" id="ARBA00004706"/>
    </source>
</evidence>
<organism evidence="14 17">
    <name type="scientific">Helicobacter ailurogastricus</name>
    <dbReference type="NCBI Taxonomy" id="1578720"/>
    <lineage>
        <taxon>Bacteria</taxon>
        <taxon>Pseudomonadati</taxon>
        <taxon>Campylobacterota</taxon>
        <taxon>Epsilonproteobacteria</taxon>
        <taxon>Campylobacterales</taxon>
        <taxon>Helicobacteraceae</taxon>
        <taxon>Helicobacter</taxon>
    </lineage>
</organism>
<dbReference type="CDD" id="cd01360">
    <property type="entry name" value="Adenylsuccinate_lyase_1"/>
    <property type="match status" value="1"/>
</dbReference>
<dbReference type="AlphaFoldDB" id="A0A0K2X8N7"/>
<dbReference type="OrthoDB" id="9768878at2"/>
<dbReference type="Gene3D" id="1.20.200.10">
    <property type="entry name" value="Fumarase/aspartase (Central domain)"/>
    <property type="match status" value="1"/>
</dbReference>
<reference evidence="14" key="1">
    <citation type="submission" date="2014-12" db="EMBL/GenBank/DDBJ databases">
        <title>Whole genome sequences of four Staphylococcus schleiferi canine isolates.</title>
        <authorList>
            <person name="Misic A.M."/>
            <person name="Cain C."/>
            <person name="Morris D.O."/>
            <person name="Rankin S."/>
            <person name="Beiting D."/>
        </authorList>
    </citation>
    <scope>NUCLEOTIDE SEQUENCE</scope>
    <source>
        <strain evidence="14">ASB11</strain>
        <strain evidence="15">ASB13</strain>
        <strain evidence="16">ASB9</strain>
    </source>
</reference>
<dbReference type="InterPro" id="IPR024083">
    <property type="entry name" value="Fumarase/histidase_N"/>
</dbReference>
<comment type="catalytic activity">
    <reaction evidence="8">
        <text>(2S)-2-[5-amino-1-(5-phospho-beta-D-ribosyl)imidazole-4-carboxamido]succinate = 5-amino-1-(5-phospho-beta-D-ribosyl)imidazole-4-carboxamide + fumarate</text>
        <dbReference type="Rhea" id="RHEA:23920"/>
        <dbReference type="ChEBI" id="CHEBI:29806"/>
        <dbReference type="ChEBI" id="CHEBI:58443"/>
        <dbReference type="ChEBI" id="CHEBI:58475"/>
        <dbReference type="EC" id="4.3.2.2"/>
    </reaction>
    <physiologicalReaction direction="left-to-right" evidence="8">
        <dbReference type="Rhea" id="RHEA:23921"/>
    </physiologicalReaction>
</comment>
<gene>
    <name evidence="14" type="ORF">HAL011_08640</name>
    <name evidence="15" type="ORF">HAL013_03310</name>
    <name evidence="16" type="ORF">HAL09_08140</name>
</gene>
<dbReference type="Proteomes" id="UP000045175">
    <property type="component" value="Unassembled WGS sequence"/>
</dbReference>
<dbReference type="STRING" id="1578720.HAL011_08640"/>
<dbReference type="InterPro" id="IPR004769">
    <property type="entry name" value="Pur_lyase"/>
</dbReference>
<dbReference type="FunFam" id="1.20.200.10:FF:000008">
    <property type="entry name" value="Adenylosuccinate lyase"/>
    <property type="match status" value="1"/>
</dbReference>
<dbReference type="GO" id="GO:0044208">
    <property type="term" value="P:'de novo' AMP biosynthetic process"/>
    <property type="evidence" value="ECO:0007669"/>
    <property type="project" value="UniProtKB-UniPathway"/>
</dbReference>
<dbReference type="GO" id="GO:0005829">
    <property type="term" value="C:cytosol"/>
    <property type="evidence" value="ECO:0007669"/>
    <property type="project" value="TreeGrafter"/>
</dbReference>
<comment type="catalytic activity">
    <reaction evidence="10">
        <text>N(6)-(1,2-dicarboxyethyl)-AMP = fumarate + AMP</text>
        <dbReference type="Rhea" id="RHEA:16853"/>
        <dbReference type="ChEBI" id="CHEBI:29806"/>
        <dbReference type="ChEBI" id="CHEBI:57567"/>
        <dbReference type="ChEBI" id="CHEBI:456215"/>
        <dbReference type="EC" id="4.3.2.2"/>
    </reaction>
    <physiologicalReaction direction="left-to-right" evidence="10">
        <dbReference type="Rhea" id="RHEA:16854"/>
    </physiologicalReaction>
</comment>
<dbReference type="EMBL" id="CDMH01000016">
    <property type="protein sequence ID" value="CRF42170.1"/>
    <property type="molecule type" value="Genomic_DNA"/>
</dbReference>
<reference evidence="17" key="2">
    <citation type="submission" date="2014-12" db="EMBL/GenBank/DDBJ databases">
        <authorList>
            <person name="Smet A."/>
        </authorList>
    </citation>
    <scope>NUCLEOTIDE SEQUENCE [LARGE SCALE GENOMIC DNA]</scope>
</reference>
<evidence type="ECO:0000256" key="10">
    <source>
        <dbReference type="ARBA" id="ARBA00049115"/>
    </source>
</evidence>
<comment type="pathway">
    <text evidence="2 12">Purine metabolism; AMP biosynthesis via de novo pathway; AMP from IMP: step 2/2.</text>
</comment>
<dbReference type="RefSeq" id="WP_053940833.1">
    <property type="nucleotide sequence ID" value="NZ_CDMH01000016.1"/>
</dbReference>
<evidence type="ECO:0000256" key="11">
    <source>
        <dbReference type="NCBIfam" id="TIGR00928"/>
    </source>
</evidence>
<dbReference type="InterPro" id="IPR022761">
    <property type="entry name" value="Fumarate_lyase_N"/>
</dbReference>
<dbReference type="EC" id="4.3.2.2" evidence="4 11"/>
<evidence type="ECO:0000256" key="4">
    <source>
        <dbReference type="ARBA" id="ARBA00012339"/>
    </source>
</evidence>
<dbReference type="PANTHER" id="PTHR43172">
    <property type="entry name" value="ADENYLOSUCCINATE LYASE"/>
    <property type="match status" value="1"/>
</dbReference>
<dbReference type="GO" id="GO:0006189">
    <property type="term" value="P:'de novo' IMP biosynthetic process"/>
    <property type="evidence" value="ECO:0007669"/>
    <property type="project" value="UniProtKB-UniPathway"/>
</dbReference>
<dbReference type="GO" id="GO:0070626">
    <property type="term" value="F:(S)-2-(5-amino-1-(5-phospho-D-ribosyl)imidazole-4-carboxamido) succinate lyase (fumarate-forming) activity"/>
    <property type="evidence" value="ECO:0007669"/>
    <property type="project" value="TreeGrafter"/>
</dbReference>
<keyword evidence="7 12" id="KW-0456">Lyase</keyword>
<evidence type="ECO:0000313" key="17">
    <source>
        <dbReference type="Proteomes" id="UP000038622"/>
    </source>
</evidence>
<evidence type="ECO:0000256" key="6">
    <source>
        <dbReference type="ARBA" id="ARBA00022755"/>
    </source>
</evidence>
<sequence>MIDRYSLEGMAHLWSAQNKFDTYLKVEKAIVQAWHALGIIDAQSCQKIQEVSFSLERIYEIEQTTKHDLIAFINAVCENLGEEKRFFHYGITSSDCIDTALALILKESLEIILKDLQELLGVLKTRALEFKDTPIIGRSHGIHGEPMSFGLVWALWFEEMRRHVKSLEGVLEEIGVGMVSGAMGNMAHIPLELEEKTCAILGLKPALITNQVISRDRHAKVINALAVLASSCEKIAINVRHYQRTEVYEAEEYFSVGQKGSSAMPHKRNPVLSENITGLCRVIRGYATPMLESVALWHERDISHSSVERFVFPDIFSTTDFMLHRLSNLLKTLVVYPQNMRANLERTGGLVYSQKVLLELPRLGFSKEESYAIVQENAAKVWQDLQEDKHHKEGFLNALLADPRLKKVNPAKLKACFDMAHYLQHTDQIFKRVFIE</sequence>